<feature type="domain" description="NAD-glutamate dehydrogenase N-terminal ACT1" evidence="4">
    <location>
        <begin position="26"/>
        <end position="161"/>
    </location>
</feature>
<dbReference type="GO" id="GO:0004069">
    <property type="term" value="F:L-aspartate:2-oxoglutarate aminotransferase activity"/>
    <property type="evidence" value="ECO:0007669"/>
    <property type="project" value="InterPro"/>
</dbReference>
<evidence type="ECO:0000259" key="3">
    <source>
        <dbReference type="Pfam" id="PF21074"/>
    </source>
</evidence>
<dbReference type="Pfam" id="PF21077">
    <property type="entry name" value="GDH_ACT3"/>
    <property type="match status" value="1"/>
</dbReference>
<evidence type="ECO:0000313" key="8">
    <source>
        <dbReference type="Proteomes" id="UP000604481"/>
    </source>
</evidence>
<protein>
    <submittedName>
        <fullName evidence="7">NAD-glutamate dehydrogenase</fullName>
    </submittedName>
</protein>
<evidence type="ECO:0000259" key="4">
    <source>
        <dbReference type="Pfam" id="PF21075"/>
    </source>
</evidence>
<evidence type="ECO:0000256" key="1">
    <source>
        <dbReference type="ARBA" id="ARBA00023002"/>
    </source>
</evidence>
<evidence type="ECO:0000259" key="6">
    <source>
        <dbReference type="Pfam" id="PF21077"/>
    </source>
</evidence>
<dbReference type="PIRSF" id="PIRSF036761">
    <property type="entry name" value="GDH_Mll4104"/>
    <property type="match status" value="1"/>
</dbReference>
<dbReference type="RefSeq" id="WP_194116001.1">
    <property type="nucleotide sequence ID" value="NZ_JADFUA010000004.1"/>
</dbReference>
<dbReference type="InterPro" id="IPR049064">
    <property type="entry name" value="NAD_Glu_DH_ACT3"/>
</dbReference>
<dbReference type="PANTHER" id="PTHR43403:SF1">
    <property type="entry name" value="NAD-SPECIFIC GLUTAMATE DEHYDROGENASE"/>
    <property type="match status" value="1"/>
</dbReference>
<reference evidence="7 8" key="1">
    <citation type="submission" date="2020-10" db="EMBL/GenBank/DDBJ databases">
        <title>The genome sequence of Chitinilyticum litopenaei 4Y14.</title>
        <authorList>
            <person name="Liu Y."/>
        </authorList>
    </citation>
    <scope>NUCLEOTIDE SEQUENCE [LARGE SCALE GENOMIC DNA]</scope>
    <source>
        <strain evidence="7 8">4Y14</strain>
    </source>
</reference>
<dbReference type="GO" id="GO:0006538">
    <property type="term" value="P:L-glutamate catabolic process"/>
    <property type="evidence" value="ECO:0007669"/>
    <property type="project" value="InterPro"/>
</dbReference>
<evidence type="ECO:0000259" key="5">
    <source>
        <dbReference type="Pfam" id="PF21076"/>
    </source>
</evidence>
<dbReference type="Pfam" id="PF21073">
    <property type="entry name" value="GDH_HM1"/>
    <property type="match status" value="1"/>
</dbReference>
<name>A0A8J7K8G6_9NEIS</name>
<dbReference type="InterPro" id="IPR049056">
    <property type="entry name" value="NAD_Glu_DH_HM3"/>
</dbReference>
<dbReference type="SUPFAM" id="SSF53223">
    <property type="entry name" value="Aminoacid dehydrogenase-like, N-terminal domain"/>
    <property type="match status" value="1"/>
</dbReference>
<comment type="caution">
    <text evidence="7">The sequence shown here is derived from an EMBL/GenBank/DDBJ whole genome shotgun (WGS) entry which is preliminary data.</text>
</comment>
<keyword evidence="1" id="KW-0560">Oxidoreductase</keyword>
<dbReference type="Pfam" id="PF21076">
    <property type="entry name" value="GDH_ACT2"/>
    <property type="match status" value="1"/>
</dbReference>
<dbReference type="EMBL" id="JADFUA010000004">
    <property type="protein sequence ID" value="MBE9609478.1"/>
    <property type="molecule type" value="Genomic_DNA"/>
</dbReference>
<feature type="domain" description="NAD-glutamate dehydrogenase catalytic" evidence="2">
    <location>
        <begin position="711"/>
        <end position="1196"/>
    </location>
</feature>
<dbReference type="SUPFAM" id="SSF51735">
    <property type="entry name" value="NAD(P)-binding Rossmann-fold domains"/>
    <property type="match status" value="1"/>
</dbReference>
<dbReference type="InterPro" id="IPR048381">
    <property type="entry name" value="GDH_C"/>
</dbReference>
<dbReference type="Pfam" id="PF21079">
    <property type="entry name" value="GDH_HM2"/>
    <property type="match status" value="1"/>
</dbReference>
<dbReference type="InterPro" id="IPR036291">
    <property type="entry name" value="NAD(P)-bd_dom_sf"/>
</dbReference>
<proteinExistence type="predicted"/>
<evidence type="ECO:0000259" key="2">
    <source>
        <dbReference type="Pfam" id="PF05088"/>
    </source>
</evidence>
<dbReference type="Proteomes" id="UP000604481">
    <property type="component" value="Unassembled WGS sequence"/>
</dbReference>
<feature type="domain" description="NAD-glutamate dehydrogenase ACT2" evidence="5">
    <location>
        <begin position="385"/>
        <end position="475"/>
    </location>
</feature>
<accession>A0A8J7K8G6</accession>
<dbReference type="InterPro" id="IPR007780">
    <property type="entry name" value="NAD_Glu_DH_bac"/>
</dbReference>
<dbReference type="InterPro" id="IPR049062">
    <property type="entry name" value="NAD_Glu_DH_ACT2"/>
</dbReference>
<feature type="domain" description="NAD-specific glutamate dehydrogenase C-terminal" evidence="3">
    <location>
        <begin position="1439"/>
        <end position="1542"/>
    </location>
</feature>
<sequence>MTRLIETLQELIPSRDCTSAAGWIPLYFRDLPEEDTAVRTPDSWLCQFLLHLRLAQSLPEAGKAYRITICNPELSEHGWQSRHTVVDLVINDMPFLVDTISMAIARQGLKIHLIIHPVMRGIRSESGELCVDLGGTRHEAWMHFEIDRITGPRLDELEAEIDAALQALLAAVADWPAMVRRVGEEREWLSRQPAASAHGEAAEFLDWLLAGNFVFLGCRDYLLKDGQLDIVPDSNLGIIRNTRGNGTSRVWQHLPAALRAQAYAAERPVQLTKSERRSIIHRPAYLDLVMLRRFDAAGELESELRLFGLYSASAYNTPSRQIPLIRQKIDQVLQLCSADLSGHRGKALLNILDTYPRDELIEIDPESLARIASGILGLNERQRVRAFFRDDLYGRYTSVMLFVPRDNYNSDLREKIIELLRTQLSGSRVEFTVTMNDSPLARIHFLVHRNPDAPPPLTDNATLEARIAVMARRWQDGLLEALLAMHGEETGNTLFQRYQHAFSAAYCAEHQPEVAVHDIDHIELARSAGTLQLALHPAGPLDRRNWRIKLYHTHSVTLSDCLPLLENLGLHVIDERPHPVMIGSVSPAWVIDIGIELPDGCSLEKTPDRQRLLEGFAATFAGQNENDSFNRLLLFAGLEWQDVRLLRAYCRFLKQVGLKHASEHLAETLIRLQSMTRQLALLFHLRHDPDNPQDAVADLLAEEIAQGSVALPNADDERVISSLLSAIEATVRSNFYQLTPAGTPKAYLSFKLESARVLGMPQPVPLFEIFVYAADFEGVHLRGGKVARGGLRWSDRREDFRTEVLGLVKAQMVKNTVIVPVGSKGGFVLKNPPVQREAWLECGQRCYQNFIRGLLDLTDNRKNGEIIPPARLRRRDADDPYLVVAADKGTASFSDLANSVSQEYGFWLDDAFASGGSAGYDHKKMGITARGAWVSVERHFLELGIAPLKDAFTVVGIGDMSGDVFGNGMLLSPRICLLAAFDHRHIFLDPAPDPVVSLAERQRLFLLPRSSWEDYDPSLISKGGGVYSRTLKKIKISSEIREALCIDADELEPNALIQQLLKAPVDLLYNGGIGTYVKASTQSHAEVNDRSNDVLRVDGRELRCRCVSEGGNLGFTQSGRIEYALNGGRIHTDAIDNSAGVDCSDHEVNIKILLGGIVADGDLTIKQRNTLLASMTDAVAAQVLADNAGQTLALALEAAQGVSLLPVHQRFMQALEASGKLSRRLEYLPSDSVIQSRLEADQALTRPELAVLLAYAKIVLSQSLLASALPDEPQFAGTLLAYFPQALVEHYSNRIARHPLRREIITTAITNRIVNQYGLTCVFRLTEETESGADKVVDALLRAEALLAGGERIRQLEGAAARLGANEQIRQLLAVRQHTERLARWLLQHPQPGERQLSLWPVLLGRIAPTEADSAEYCSGLEHALGMMELLLRLPEHLDDQELQLLCQSYLGLYRTLELDWLSSVIESLPRSNRWQTLARLAARDELHRIHAELTLAAASSGCEAWLDQHGDDRTRIGRLFAELRTAPCDLAMITAALRELRARLLS</sequence>
<dbReference type="Pfam" id="PF05088">
    <property type="entry name" value="Bac_GDH_CD"/>
    <property type="match status" value="1"/>
</dbReference>
<evidence type="ECO:0000313" key="7">
    <source>
        <dbReference type="EMBL" id="MBE9609478.1"/>
    </source>
</evidence>
<feature type="domain" description="NAD-glutamate dehydrogenase ACT3" evidence="6">
    <location>
        <begin position="532"/>
        <end position="601"/>
    </location>
</feature>
<dbReference type="GO" id="GO:0004352">
    <property type="term" value="F:glutamate dehydrogenase (NAD+) activity"/>
    <property type="evidence" value="ECO:0007669"/>
    <property type="project" value="InterPro"/>
</dbReference>
<gene>
    <name evidence="7" type="ORF">INR99_08945</name>
</gene>
<dbReference type="Pfam" id="PF21075">
    <property type="entry name" value="GDH_ACT1"/>
    <property type="match status" value="1"/>
</dbReference>
<dbReference type="InterPro" id="IPR049059">
    <property type="entry name" value="NAD_Glu_DH_HM1"/>
</dbReference>
<feature type="domain" description="NAD-specific glutamate dehydrogenase C-terminal" evidence="3">
    <location>
        <begin position="1242"/>
        <end position="1390"/>
    </location>
</feature>
<dbReference type="Pfam" id="PF21078">
    <property type="entry name" value="GDH_HM3"/>
    <property type="match status" value="1"/>
</dbReference>
<keyword evidence="8" id="KW-1185">Reference proteome</keyword>
<organism evidence="7 8">
    <name type="scientific">Chitinilyticum piscinae</name>
    <dbReference type="NCBI Taxonomy" id="2866724"/>
    <lineage>
        <taxon>Bacteria</taxon>
        <taxon>Pseudomonadati</taxon>
        <taxon>Pseudomonadota</taxon>
        <taxon>Betaproteobacteria</taxon>
        <taxon>Neisseriales</taxon>
        <taxon>Chitinibacteraceae</taxon>
        <taxon>Chitinilyticum</taxon>
    </lineage>
</organism>
<dbReference type="InterPro" id="IPR046346">
    <property type="entry name" value="Aminoacid_DH-like_N_sf"/>
</dbReference>
<dbReference type="Pfam" id="PF21074">
    <property type="entry name" value="GDH_C"/>
    <property type="match status" value="2"/>
</dbReference>
<dbReference type="InterPro" id="IPR024727">
    <property type="entry name" value="NAD_Glu_DH_N_ACT1"/>
</dbReference>
<dbReference type="InterPro" id="IPR028971">
    <property type="entry name" value="NAD-GDH_cat"/>
</dbReference>
<dbReference type="PANTHER" id="PTHR43403">
    <property type="entry name" value="NAD-SPECIFIC GLUTAMATE DEHYDROGENASE"/>
    <property type="match status" value="1"/>
</dbReference>
<dbReference type="InterPro" id="IPR049058">
    <property type="entry name" value="NAD_Glu_DH_HM2"/>
</dbReference>